<sequence>MASTTFEQAPEEAAPKVAGGPAELRHSPAEHLAEQFARYSSTGPDGVSLREIPFVTMIAVRVDPGGAAASSMADVLGARLPVRGGLAAAGEKYSVLPQGPDEFIVVENCSADADEAMDPVDPLDALTAARDGGPGLVADVSANRTTFELSGPSARAVLEKSCAIDLHPRAFGDGAVASTMLGKTPVLLWRVGDAFHVMPRSSFADYLGRWLLDGMAEFAEAA</sequence>
<reference evidence="2 3" key="1">
    <citation type="submission" date="2020-07" db="EMBL/GenBank/DDBJ databases">
        <title>Sequencing the genomes of 1000 actinobacteria strains.</title>
        <authorList>
            <person name="Klenk H.-P."/>
        </authorList>
    </citation>
    <scope>NUCLEOTIDE SEQUENCE [LARGE SCALE GENOMIC DNA]</scope>
    <source>
        <strain evidence="2 3">DSM 26341</strain>
    </source>
</reference>
<dbReference type="EMBL" id="JACBZP010000001">
    <property type="protein sequence ID" value="NYI67191.1"/>
    <property type="molecule type" value="Genomic_DNA"/>
</dbReference>
<accession>A0A7Z0AD30</accession>
<evidence type="ECO:0000313" key="3">
    <source>
        <dbReference type="Proteomes" id="UP000539111"/>
    </source>
</evidence>
<evidence type="ECO:0000313" key="2">
    <source>
        <dbReference type="EMBL" id="NYI67191.1"/>
    </source>
</evidence>
<dbReference type="GO" id="GO:0008115">
    <property type="term" value="F:sarcosine oxidase activity"/>
    <property type="evidence" value="ECO:0007669"/>
    <property type="project" value="UniProtKB-EC"/>
</dbReference>
<dbReference type="SUPFAM" id="SSF103025">
    <property type="entry name" value="Folate-binding domain"/>
    <property type="match status" value="1"/>
</dbReference>
<dbReference type="RefSeq" id="WP_179426991.1">
    <property type="nucleotide sequence ID" value="NZ_JACBZP010000001.1"/>
</dbReference>
<keyword evidence="3" id="KW-1185">Reference proteome</keyword>
<gene>
    <name evidence="2" type="ORF">BJY26_001497</name>
</gene>
<dbReference type="InterPro" id="IPR027266">
    <property type="entry name" value="TrmE/GcvT-like"/>
</dbReference>
<dbReference type="InterPro" id="IPR007375">
    <property type="entry name" value="SoxG"/>
</dbReference>
<name>A0A7Z0AD30_9MICO</name>
<dbReference type="Pfam" id="PF04268">
    <property type="entry name" value="SoxG"/>
    <property type="match status" value="1"/>
</dbReference>
<evidence type="ECO:0000256" key="1">
    <source>
        <dbReference type="SAM" id="MobiDB-lite"/>
    </source>
</evidence>
<organism evidence="2 3">
    <name type="scientific">Spelaeicoccus albus</name>
    <dbReference type="NCBI Taxonomy" id="1280376"/>
    <lineage>
        <taxon>Bacteria</taxon>
        <taxon>Bacillati</taxon>
        <taxon>Actinomycetota</taxon>
        <taxon>Actinomycetes</taxon>
        <taxon>Micrococcales</taxon>
        <taxon>Brevibacteriaceae</taxon>
        <taxon>Spelaeicoccus</taxon>
    </lineage>
</organism>
<dbReference type="AlphaFoldDB" id="A0A7Z0AD30"/>
<keyword evidence="2" id="KW-0560">Oxidoreductase</keyword>
<dbReference type="EC" id="1.5.3.1" evidence="2"/>
<dbReference type="Gene3D" id="3.30.70.1520">
    <property type="entry name" value="Heterotetrameric sarcosine oxidase"/>
    <property type="match status" value="1"/>
</dbReference>
<comment type="caution">
    <text evidence="2">The sequence shown here is derived from an EMBL/GenBank/DDBJ whole genome shotgun (WGS) entry which is preliminary data.</text>
</comment>
<dbReference type="Gene3D" id="3.30.1360.120">
    <property type="entry name" value="Probable tRNA modification gtpase trme, domain 1"/>
    <property type="match status" value="1"/>
</dbReference>
<protein>
    <submittedName>
        <fullName evidence="2">Sarcosine oxidase subunit gamma</fullName>
        <ecNumber evidence="2">1.5.3.1</ecNumber>
    </submittedName>
</protein>
<proteinExistence type="predicted"/>
<dbReference type="Proteomes" id="UP000539111">
    <property type="component" value="Unassembled WGS sequence"/>
</dbReference>
<feature type="region of interest" description="Disordered" evidence="1">
    <location>
        <begin position="1"/>
        <end position="25"/>
    </location>
</feature>